<dbReference type="PANTHER" id="PTHR13847:SF289">
    <property type="entry name" value="GLYCINE OXIDASE"/>
    <property type="match status" value="1"/>
</dbReference>
<evidence type="ECO:0000313" key="4">
    <source>
        <dbReference type="Proteomes" id="UP000679722"/>
    </source>
</evidence>
<proteinExistence type="predicted"/>
<sequence length="422" mass="45758">MTSLDVSDAANYDVIVIGAGIIGISTALRLQQEGKQVLVIDSKGVAAETSAGNAGAFAFADVIPLATPGIMRTAPKWLLDPLGPLSIRPAYAFKIMPWMLHFWRASWQDRYVAALTAQSTLMDFSKDALERQIQRVNGEALIRREGQLQLYEGEAEFTASLAGWQTRKEHGVVFELLDSVDAIAKIQPGIHPRFTHAGFTPEWKNVVHPKVWTEHLADYLHRAGGAMAIDTVQAIDIKTDSVKIQTSSNLYTATKIVVAAGAWSKTLARSLGDSVPLDTERGYNTTLPAGAFELKTHITFSNHGFVVTKAGDGVRVGGAVELGGLSLAPNYQRADILLKKAKAFLPDLNMEGGTQWMGFRPSMPDSLPVISYASQSRRIVYAFGHGHLGLTQSAGTAELVAELINEQTPSIPMNAYGAQRFK</sequence>
<dbReference type="SUPFAM" id="SSF51905">
    <property type="entry name" value="FAD/NAD(P)-binding domain"/>
    <property type="match status" value="1"/>
</dbReference>
<accession>A0ABS5H9P7</accession>
<evidence type="ECO:0000259" key="2">
    <source>
        <dbReference type="Pfam" id="PF01266"/>
    </source>
</evidence>
<feature type="domain" description="FAD dependent oxidoreductase" evidence="2">
    <location>
        <begin position="13"/>
        <end position="403"/>
    </location>
</feature>
<dbReference type="RefSeq" id="WP_211535514.1">
    <property type="nucleotide sequence ID" value="NZ_JAGSSV010000003.1"/>
</dbReference>
<protein>
    <submittedName>
        <fullName evidence="3">FAD-dependent oxidoreductase</fullName>
    </submittedName>
</protein>
<dbReference type="InterPro" id="IPR036188">
    <property type="entry name" value="FAD/NAD-bd_sf"/>
</dbReference>
<keyword evidence="4" id="KW-1185">Reference proteome</keyword>
<dbReference type="Gene3D" id="3.50.50.60">
    <property type="entry name" value="FAD/NAD(P)-binding domain"/>
    <property type="match status" value="2"/>
</dbReference>
<comment type="caution">
    <text evidence="3">The sequence shown here is derived from an EMBL/GenBank/DDBJ whole genome shotgun (WGS) entry which is preliminary data.</text>
</comment>
<dbReference type="InterPro" id="IPR006076">
    <property type="entry name" value="FAD-dep_OxRdtase"/>
</dbReference>
<organism evidence="3 4">
    <name type="scientific">Marinomonas vulgaris</name>
    <dbReference type="NCBI Taxonomy" id="2823372"/>
    <lineage>
        <taxon>Bacteria</taxon>
        <taxon>Pseudomonadati</taxon>
        <taxon>Pseudomonadota</taxon>
        <taxon>Gammaproteobacteria</taxon>
        <taxon>Oceanospirillales</taxon>
        <taxon>Oceanospirillaceae</taxon>
        <taxon>Marinomonas</taxon>
    </lineage>
</organism>
<dbReference type="Proteomes" id="UP000679722">
    <property type="component" value="Unassembled WGS sequence"/>
</dbReference>
<gene>
    <name evidence="3" type="ORF">J9B83_04360</name>
</gene>
<keyword evidence="1" id="KW-0560">Oxidoreductase</keyword>
<dbReference type="Pfam" id="PF01266">
    <property type="entry name" value="DAO"/>
    <property type="match status" value="1"/>
</dbReference>
<dbReference type="Gene3D" id="3.30.9.10">
    <property type="entry name" value="D-Amino Acid Oxidase, subunit A, domain 2"/>
    <property type="match status" value="1"/>
</dbReference>
<reference evidence="4" key="2">
    <citation type="submission" date="2023-07" db="EMBL/GenBank/DDBJ databases">
        <title>Marinomonas vulgaris A79, complete genome.</title>
        <authorList>
            <person name="Ying J.-J."/>
        </authorList>
    </citation>
    <scope>NUCLEOTIDE SEQUENCE [LARGE SCALE GENOMIC DNA]</scope>
    <source>
        <strain evidence="4">A79</strain>
    </source>
</reference>
<name>A0ABS5H9P7_9GAMM</name>
<evidence type="ECO:0000256" key="1">
    <source>
        <dbReference type="ARBA" id="ARBA00023002"/>
    </source>
</evidence>
<dbReference type="PANTHER" id="PTHR13847">
    <property type="entry name" value="SARCOSINE DEHYDROGENASE-RELATED"/>
    <property type="match status" value="1"/>
</dbReference>
<dbReference type="EMBL" id="JAGSSV010000003">
    <property type="protein sequence ID" value="MBR7888167.1"/>
    <property type="molecule type" value="Genomic_DNA"/>
</dbReference>
<dbReference type="SUPFAM" id="SSF54373">
    <property type="entry name" value="FAD-linked reductases, C-terminal domain"/>
    <property type="match status" value="1"/>
</dbReference>
<evidence type="ECO:0000313" key="3">
    <source>
        <dbReference type="EMBL" id="MBR7888167.1"/>
    </source>
</evidence>
<reference evidence="3 4" key="1">
    <citation type="submission" date="2021-04" db="EMBL/GenBank/DDBJ databases">
        <authorList>
            <person name="Sun C."/>
        </authorList>
    </citation>
    <scope>NUCLEOTIDE SEQUENCE [LARGE SCALE GENOMIC DNA]</scope>
    <source>
        <strain evidence="3 4">A79</strain>
    </source>
</reference>